<dbReference type="InterPro" id="IPR018702">
    <property type="entry name" value="DUF2207"/>
</dbReference>
<feature type="domain" description="Predicted membrane protein YciQ-like C-terminal" evidence="4">
    <location>
        <begin position="282"/>
        <end position="418"/>
    </location>
</feature>
<dbReference type="InterPro" id="IPR048389">
    <property type="entry name" value="YciQ-like_C"/>
</dbReference>
<feature type="transmembrane region" description="Helical" evidence="2">
    <location>
        <begin position="239"/>
        <end position="259"/>
    </location>
</feature>
<dbReference type="Proteomes" id="UP000184310">
    <property type="component" value="Unassembled WGS sequence"/>
</dbReference>
<keyword evidence="2" id="KW-1133">Transmembrane helix</keyword>
<feature type="compositionally biased region" description="Low complexity" evidence="1">
    <location>
        <begin position="499"/>
        <end position="509"/>
    </location>
</feature>
<dbReference type="STRING" id="1121302.SAMN02745163_01794"/>
<dbReference type="Pfam" id="PF20990">
    <property type="entry name" value="DUF2207_C"/>
    <property type="match status" value="1"/>
</dbReference>
<dbReference type="OrthoDB" id="5507254at2"/>
<protein>
    <submittedName>
        <fullName evidence="5">Predicted membrane protein</fullName>
    </submittedName>
</protein>
<feature type="compositionally biased region" description="Gly residues" evidence="1">
    <location>
        <begin position="510"/>
        <end position="521"/>
    </location>
</feature>
<accession>A0A1M6IRD8</accession>
<organism evidence="5 6">
    <name type="scientific">Clostridium cavendishii DSM 21758</name>
    <dbReference type="NCBI Taxonomy" id="1121302"/>
    <lineage>
        <taxon>Bacteria</taxon>
        <taxon>Bacillati</taxon>
        <taxon>Bacillota</taxon>
        <taxon>Clostridia</taxon>
        <taxon>Eubacteriales</taxon>
        <taxon>Clostridiaceae</taxon>
        <taxon>Clostridium</taxon>
    </lineage>
</organism>
<keyword evidence="6" id="KW-1185">Reference proteome</keyword>
<proteinExistence type="predicted"/>
<evidence type="ECO:0000259" key="4">
    <source>
        <dbReference type="Pfam" id="PF20990"/>
    </source>
</evidence>
<evidence type="ECO:0000313" key="5">
    <source>
        <dbReference type="EMBL" id="SHJ36993.1"/>
    </source>
</evidence>
<dbReference type="AlphaFoldDB" id="A0A1M6IRD8"/>
<dbReference type="RefSeq" id="WP_072986340.1">
    <property type="nucleotide sequence ID" value="NZ_FQZB01000008.1"/>
</dbReference>
<name>A0A1M6IRD8_9CLOT</name>
<feature type="region of interest" description="Disordered" evidence="1">
    <location>
        <begin position="499"/>
        <end position="521"/>
    </location>
</feature>
<dbReference type="EMBL" id="FQZB01000008">
    <property type="protein sequence ID" value="SHJ36993.1"/>
    <property type="molecule type" value="Genomic_DNA"/>
</dbReference>
<evidence type="ECO:0000313" key="6">
    <source>
        <dbReference type="Proteomes" id="UP000184310"/>
    </source>
</evidence>
<dbReference type="Pfam" id="PF09972">
    <property type="entry name" value="DUF2207"/>
    <property type="match status" value="1"/>
</dbReference>
<evidence type="ECO:0000256" key="1">
    <source>
        <dbReference type="SAM" id="MobiDB-lite"/>
    </source>
</evidence>
<evidence type="ECO:0000259" key="3">
    <source>
        <dbReference type="Pfam" id="PF09972"/>
    </source>
</evidence>
<reference evidence="5 6" key="1">
    <citation type="submission" date="2016-11" db="EMBL/GenBank/DDBJ databases">
        <authorList>
            <person name="Jaros S."/>
            <person name="Januszkiewicz K."/>
            <person name="Wedrychowicz H."/>
        </authorList>
    </citation>
    <scope>NUCLEOTIDE SEQUENCE [LARGE SCALE GENOMIC DNA]</scope>
    <source>
        <strain evidence="5 6">DSM 21758</strain>
    </source>
</reference>
<feature type="domain" description="DUF2207" evidence="3">
    <location>
        <begin position="30"/>
        <end position="206"/>
    </location>
</feature>
<evidence type="ECO:0000256" key="2">
    <source>
        <dbReference type="SAM" id="Phobius"/>
    </source>
</evidence>
<keyword evidence="2" id="KW-0812">Transmembrane</keyword>
<gene>
    <name evidence="5" type="ORF">SAMN02745163_01794</name>
</gene>
<keyword evidence="2" id="KW-0472">Membrane</keyword>
<sequence length="521" mass="59949">MKKFLSLILVTLCIILLNTFTVLASEKKYSIDELKINAILDKDGNLSVTEDYYYNFQGSFNGITRDIDYNGAKDVEGIEVIKNDTISFKINDNKDENTFELKNPNNSKNLKIYSRNKDCKTKFTIKYKIIDAAYKANNQGNLKWIFYKNTNDVNITNLSLNLVFKDELNGEVKYLGVGPENGSAESLNNNTFLFKVKNLNKNELFGSKLSFDSNYLTGVSEIEDRNVQDNLYKNSYKELFYAIPLVVILIGLIGGFIFNDKKKYNKELKEYRAKYAIFNKPYLEEKPGDLNATLAYYILNEDIDNKCLMVTLLDLVNKGALTYTVGENEDDKKNFKFTINSNNFTNLLKYERFIIKWFSEYGKNGSFSIYDIEKNTKDYSDAKNFKNKFNEWTSLVIDEGENLINYVIIVRRRILDNKSYDQKLRLKAFKKYIIKKTSTEVDLNFCKEYINYIVAFDLEESFININLPEDYSFLNGIALMTIYHQDVYNDIDRRVSPNTSSTSTFTSSGGDCGGGGGSGAF</sequence>